<keyword evidence="8 9" id="KW-0472">Membrane</keyword>
<keyword evidence="4 9" id="KW-0812">Transmembrane</keyword>
<dbReference type="Pfam" id="PF03820">
    <property type="entry name" value="SFXNs"/>
    <property type="match status" value="1"/>
</dbReference>
<proteinExistence type="inferred from homology"/>
<comment type="similarity">
    <text evidence="2">Belongs to the sideroflexin family.</text>
</comment>
<comment type="subcellular location">
    <subcellularLocation>
        <location evidence="1">Mitochondrion membrane</location>
        <topology evidence="1">Multi-pass membrane protein</topology>
    </subcellularLocation>
</comment>
<keyword evidence="7" id="KW-0496">Mitochondrion</keyword>
<keyword evidence="5" id="KW-0029">Amino-acid transport</keyword>
<evidence type="ECO:0000256" key="9">
    <source>
        <dbReference type="SAM" id="Phobius"/>
    </source>
</evidence>
<name>A0A024TV30_9STRA</name>
<feature type="transmembrane region" description="Helical" evidence="9">
    <location>
        <begin position="144"/>
        <end position="168"/>
    </location>
</feature>
<evidence type="ECO:0000256" key="5">
    <source>
        <dbReference type="ARBA" id="ARBA00022970"/>
    </source>
</evidence>
<evidence type="ECO:0000256" key="2">
    <source>
        <dbReference type="ARBA" id="ARBA00005974"/>
    </source>
</evidence>
<dbReference type="VEuPathDB" id="FungiDB:H310_09995"/>
<dbReference type="GO" id="GO:0006865">
    <property type="term" value="P:amino acid transport"/>
    <property type="evidence" value="ECO:0007669"/>
    <property type="project" value="UniProtKB-KW"/>
</dbReference>
<dbReference type="InterPro" id="IPR004686">
    <property type="entry name" value="Mtc"/>
</dbReference>
<reference evidence="10" key="1">
    <citation type="submission" date="2013-12" db="EMBL/GenBank/DDBJ databases">
        <title>The Genome Sequence of Aphanomyces invadans NJM9701.</title>
        <authorList>
            <consortium name="The Broad Institute Genomics Platform"/>
            <person name="Russ C."/>
            <person name="Tyler B."/>
            <person name="van West P."/>
            <person name="Dieguez-Uribeondo J."/>
            <person name="Young S.K."/>
            <person name="Zeng Q."/>
            <person name="Gargeya S."/>
            <person name="Fitzgerald M."/>
            <person name="Abouelleil A."/>
            <person name="Alvarado L."/>
            <person name="Chapman S.B."/>
            <person name="Gainer-Dewar J."/>
            <person name="Goldberg J."/>
            <person name="Griggs A."/>
            <person name="Gujja S."/>
            <person name="Hansen M."/>
            <person name="Howarth C."/>
            <person name="Imamovic A."/>
            <person name="Ireland A."/>
            <person name="Larimer J."/>
            <person name="McCowan C."/>
            <person name="Murphy C."/>
            <person name="Pearson M."/>
            <person name="Poon T.W."/>
            <person name="Priest M."/>
            <person name="Roberts A."/>
            <person name="Saif S."/>
            <person name="Shea T."/>
            <person name="Sykes S."/>
            <person name="Wortman J."/>
            <person name="Nusbaum C."/>
            <person name="Birren B."/>
        </authorList>
    </citation>
    <scope>NUCLEOTIDE SEQUENCE [LARGE SCALE GENOMIC DNA]</scope>
    <source>
        <strain evidence="10">NJM9701</strain>
    </source>
</reference>
<evidence type="ECO:0000256" key="8">
    <source>
        <dbReference type="ARBA" id="ARBA00023136"/>
    </source>
</evidence>
<keyword evidence="6 9" id="KW-1133">Transmembrane helix</keyword>
<dbReference type="AlphaFoldDB" id="A0A024TV30"/>
<dbReference type="GO" id="GO:0015075">
    <property type="term" value="F:monoatomic ion transmembrane transporter activity"/>
    <property type="evidence" value="ECO:0007669"/>
    <property type="project" value="InterPro"/>
</dbReference>
<keyword evidence="3" id="KW-0813">Transport</keyword>
<dbReference type="GeneID" id="20087045"/>
<dbReference type="EMBL" id="KI913974">
    <property type="protein sequence ID" value="ETV97207.1"/>
    <property type="molecule type" value="Genomic_DNA"/>
</dbReference>
<evidence type="ECO:0000256" key="4">
    <source>
        <dbReference type="ARBA" id="ARBA00022692"/>
    </source>
</evidence>
<evidence type="ECO:0000313" key="10">
    <source>
        <dbReference type="EMBL" id="ETV97207.1"/>
    </source>
</evidence>
<dbReference type="RefSeq" id="XP_008874453.1">
    <property type="nucleotide sequence ID" value="XM_008876231.1"/>
</dbReference>
<evidence type="ECO:0000256" key="3">
    <source>
        <dbReference type="ARBA" id="ARBA00022448"/>
    </source>
</evidence>
<evidence type="ECO:0000256" key="1">
    <source>
        <dbReference type="ARBA" id="ARBA00004225"/>
    </source>
</evidence>
<accession>A0A024TV30</accession>
<sequence>MEALQPAHVVPSVRGGRLFCADGTVARTKARLDDFKTGHPTLGHDDTELWAARQVCDMALSGEHVKPWYARTPFVSAAVSAFGMVTWYAGSRRLPSKSSKAVALVFTGMFLKGMCRDVKLDFISNRFRHVGVVIGAMKFQHPGYGLVFGVLTLAGWAGLPLLCAVFPARGAVDASELEPEFHNMLDSHGDRVDRFTYDHSIWAQDKHAK</sequence>
<feature type="transmembrane region" description="Helical" evidence="9">
    <location>
        <begin position="68"/>
        <end position="90"/>
    </location>
</feature>
<organism evidence="10">
    <name type="scientific">Aphanomyces invadans</name>
    <dbReference type="NCBI Taxonomy" id="157072"/>
    <lineage>
        <taxon>Eukaryota</taxon>
        <taxon>Sar</taxon>
        <taxon>Stramenopiles</taxon>
        <taxon>Oomycota</taxon>
        <taxon>Saprolegniomycetes</taxon>
        <taxon>Saprolegniales</taxon>
        <taxon>Verrucalvaceae</taxon>
        <taxon>Aphanomyces</taxon>
    </lineage>
</organism>
<gene>
    <name evidence="10" type="ORF">H310_09995</name>
</gene>
<evidence type="ECO:0000256" key="6">
    <source>
        <dbReference type="ARBA" id="ARBA00022989"/>
    </source>
</evidence>
<evidence type="ECO:0000256" key="7">
    <source>
        <dbReference type="ARBA" id="ARBA00023128"/>
    </source>
</evidence>
<protein>
    <submittedName>
        <fullName evidence="10">Uncharacterized protein</fullName>
    </submittedName>
</protein>
<dbReference type="GO" id="GO:0031966">
    <property type="term" value="C:mitochondrial membrane"/>
    <property type="evidence" value="ECO:0007669"/>
    <property type="project" value="UniProtKB-SubCell"/>
</dbReference>